<evidence type="ECO:0000313" key="2">
    <source>
        <dbReference type="Proteomes" id="UP000000328"/>
    </source>
</evidence>
<dbReference type="AlphaFoldDB" id="A0A0H3DFM0"/>
<gene>
    <name evidence="1" type="ordered locus">AMED_7286</name>
</gene>
<dbReference type="OrthoDB" id="3632340at2"/>
<dbReference type="Proteomes" id="UP000000328">
    <property type="component" value="Chromosome"/>
</dbReference>
<protein>
    <submittedName>
        <fullName evidence="1">Uncharacterized protein</fullName>
    </submittedName>
</protein>
<name>A0A0H3DFM0_AMYMU</name>
<dbReference type="eggNOG" id="ENOG5033MV7">
    <property type="taxonomic scope" value="Bacteria"/>
</dbReference>
<dbReference type="GeneID" id="92874926"/>
<sequence>MQHLTDDAFWPRLGELLLGRGQDVGDDLPGAELVVFEGGVEVFRAALARHARHDRDDRAVIWIRPLVAPAGSHGGLLVFDPAVVRRRALHVADARIDEGGLALDLVSGQHARIEPARDARLARLQDFDTWMTTLALEQRIEIEGLEHD</sequence>
<proteinExistence type="predicted"/>
<organism evidence="1 2">
    <name type="scientific">Amycolatopsis mediterranei (strain U-32)</name>
    <dbReference type="NCBI Taxonomy" id="749927"/>
    <lineage>
        <taxon>Bacteria</taxon>
        <taxon>Bacillati</taxon>
        <taxon>Actinomycetota</taxon>
        <taxon>Actinomycetes</taxon>
        <taxon>Pseudonocardiales</taxon>
        <taxon>Pseudonocardiaceae</taxon>
        <taxon>Amycolatopsis</taxon>
    </lineage>
</organism>
<dbReference type="PATRIC" id="fig|749927.5.peg.7576"/>
<evidence type="ECO:0000313" key="1">
    <source>
        <dbReference type="EMBL" id="ADJ49002.1"/>
    </source>
</evidence>
<dbReference type="HOGENOM" id="CLU_1764149_0_0_11"/>
<dbReference type="KEGG" id="amd:AMED_7286"/>
<dbReference type="EMBL" id="CP002000">
    <property type="protein sequence ID" value="ADJ49002.1"/>
    <property type="molecule type" value="Genomic_DNA"/>
</dbReference>
<dbReference type="RefSeq" id="WP_013229047.1">
    <property type="nucleotide sequence ID" value="NC_014318.1"/>
</dbReference>
<accession>A0A0H3DFM0</accession>
<reference evidence="1 2" key="1">
    <citation type="journal article" date="2010" name="Cell Res.">
        <title>Complete genome sequence of the rifamycin SV-producing Amycolatopsis mediterranei U32 revealed its genetic characteristics in phylogeny and metabolism.</title>
        <authorList>
            <person name="Zhao W."/>
            <person name="Zhong Y."/>
            <person name="Yuan H."/>
            <person name="Wang J."/>
            <person name="Zheng H."/>
            <person name="Wang Y."/>
            <person name="Cen X."/>
            <person name="Xu F."/>
            <person name="Bai J."/>
            <person name="Han X."/>
            <person name="Lu G."/>
            <person name="Zhu Y."/>
            <person name="Shao Z."/>
            <person name="Yan H."/>
            <person name="Li C."/>
            <person name="Peng N."/>
            <person name="Zhang Z."/>
            <person name="Zhang Y."/>
            <person name="Lin W."/>
            <person name="Fan Y."/>
            <person name="Qin Z."/>
            <person name="Hu Y."/>
            <person name="Zhu B."/>
            <person name="Wang S."/>
            <person name="Ding X."/>
            <person name="Zhao G.P."/>
        </authorList>
    </citation>
    <scope>NUCLEOTIDE SEQUENCE [LARGE SCALE GENOMIC DNA]</scope>
    <source>
        <strain evidence="2">U-32</strain>
    </source>
</reference>